<dbReference type="CDD" id="cd00190">
    <property type="entry name" value="Tryp_SPc"/>
    <property type="match status" value="1"/>
</dbReference>
<dbReference type="InterPro" id="IPR043504">
    <property type="entry name" value="Peptidase_S1_PA_chymotrypsin"/>
</dbReference>
<name>A0AAV2QSX5_MEGNR</name>
<accession>A0AAV2QSX5</accession>
<dbReference type="InterPro" id="IPR033116">
    <property type="entry name" value="TRYPSIN_SER"/>
</dbReference>
<dbReference type="InterPro" id="IPR009003">
    <property type="entry name" value="Peptidase_S1_PA"/>
</dbReference>
<evidence type="ECO:0000313" key="9">
    <source>
        <dbReference type="Proteomes" id="UP001497623"/>
    </source>
</evidence>
<dbReference type="EMBL" id="CAXKWB010009808">
    <property type="protein sequence ID" value="CAL4096148.1"/>
    <property type="molecule type" value="Genomic_DNA"/>
</dbReference>
<evidence type="ECO:0000256" key="4">
    <source>
        <dbReference type="ARBA" id="ARBA00023157"/>
    </source>
</evidence>
<evidence type="ECO:0000256" key="2">
    <source>
        <dbReference type="ARBA" id="ARBA00022525"/>
    </source>
</evidence>
<dbReference type="PANTHER" id="PTHR24256">
    <property type="entry name" value="TRYPTASE-RELATED"/>
    <property type="match status" value="1"/>
</dbReference>
<evidence type="ECO:0000256" key="6">
    <source>
        <dbReference type="ARBA" id="ARBA00024195"/>
    </source>
</evidence>
<dbReference type="PROSITE" id="PS50240">
    <property type="entry name" value="TRYPSIN_DOM"/>
    <property type="match status" value="1"/>
</dbReference>
<evidence type="ECO:0000259" key="7">
    <source>
        <dbReference type="PROSITE" id="PS50240"/>
    </source>
</evidence>
<comment type="similarity">
    <text evidence="6">Belongs to the peptidase S1 family. CLIP subfamily.</text>
</comment>
<dbReference type="Pfam" id="PF00089">
    <property type="entry name" value="Trypsin"/>
    <property type="match status" value="1"/>
</dbReference>
<proteinExistence type="inferred from homology"/>
<sequence length="113" mass="11723">GENAIVTGWGLTDPFTSNTASVLHEVTVPVLDPSCPGYDEGGIPLTNKMVCAGVANAGKDSCQGDSGGPLVVKKSGSYVQIGVVSFGPLDCQGTGTYTRVSKYLKWIKDNTNL</sequence>
<dbReference type="SUPFAM" id="SSF50494">
    <property type="entry name" value="Trypsin-like serine proteases"/>
    <property type="match status" value="1"/>
</dbReference>
<keyword evidence="4" id="KW-1015">Disulfide bond</keyword>
<evidence type="ECO:0000256" key="1">
    <source>
        <dbReference type="ARBA" id="ARBA00004613"/>
    </source>
</evidence>
<evidence type="ECO:0000313" key="8">
    <source>
        <dbReference type="EMBL" id="CAL4096148.1"/>
    </source>
</evidence>
<dbReference type="GO" id="GO:0005576">
    <property type="term" value="C:extracellular region"/>
    <property type="evidence" value="ECO:0007669"/>
    <property type="project" value="UniProtKB-SubCell"/>
</dbReference>
<comment type="caution">
    <text evidence="8">The sequence shown here is derived from an EMBL/GenBank/DDBJ whole genome shotgun (WGS) entry which is preliminary data.</text>
</comment>
<keyword evidence="3" id="KW-0732">Signal</keyword>
<evidence type="ECO:0000256" key="3">
    <source>
        <dbReference type="ARBA" id="ARBA00022729"/>
    </source>
</evidence>
<keyword evidence="9" id="KW-1185">Reference proteome</keyword>
<evidence type="ECO:0000256" key="5">
    <source>
        <dbReference type="ARBA" id="ARBA00023180"/>
    </source>
</evidence>
<dbReference type="FunFam" id="2.40.10.10:FF:000054">
    <property type="entry name" value="Complement C1r subcomponent"/>
    <property type="match status" value="1"/>
</dbReference>
<dbReference type="InterPro" id="IPR001254">
    <property type="entry name" value="Trypsin_dom"/>
</dbReference>
<gene>
    <name evidence="8" type="ORF">MNOR_LOCUS15581</name>
</gene>
<dbReference type="Proteomes" id="UP001497623">
    <property type="component" value="Unassembled WGS sequence"/>
</dbReference>
<dbReference type="SMART" id="SM00020">
    <property type="entry name" value="Tryp_SPc"/>
    <property type="match status" value="1"/>
</dbReference>
<reference evidence="8 9" key="1">
    <citation type="submission" date="2024-05" db="EMBL/GenBank/DDBJ databases">
        <authorList>
            <person name="Wallberg A."/>
        </authorList>
    </citation>
    <scope>NUCLEOTIDE SEQUENCE [LARGE SCALE GENOMIC DNA]</scope>
</reference>
<feature type="non-terminal residue" evidence="8">
    <location>
        <position position="1"/>
    </location>
</feature>
<organism evidence="8 9">
    <name type="scientific">Meganyctiphanes norvegica</name>
    <name type="common">Northern krill</name>
    <name type="synonym">Thysanopoda norvegica</name>
    <dbReference type="NCBI Taxonomy" id="48144"/>
    <lineage>
        <taxon>Eukaryota</taxon>
        <taxon>Metazoa</taxon>
        <taxon>Ecdysozoa</taxon>
        <taxon>Arthropoda</taxon>
        <taxon>Crustacea</taxon>
        <taxon>Multicrustacea</taxon>
        <taxon>Malacostraca</taxon>
        <taxon>Eumalacostraca</taxon>
        <taxon>Eucarida</taxon>
        <taxon>Euphausiacea</taxon>
        <taxon>Euphausiidae</taxon>
        <taxon>Meganyctiphanes</taxon>
    </lineage>
</organism>
<dbReference type="Gene3D" id="2.40.10.10">
    <property type="entry name" value="Trypsin-like serine proteases"/>
    <property type="match status" value="1"/>
</dbReference>
<dbReference type="GO" id="GO:0004252">
    <property type="term" value="F:serine-type endopeptidase activity"/>
    <property type="evidence" value="ECO:0007669"/>
    <property type="project" value="InterPro"/>
</dbReference>
<protein>
    <recommendedName>
        <fullName evidence="7">Peptidase S1 domain-containing protein</fullName>
    </recommendedName>
</protein>
<dbReference type="GO" id="GO:0006508">
    <property type="term" value="P:proteolysis"/>
    <property type="evidence" value="ECO:0007669"/>
    <property type="project" value="InterPro"/>
</dbReference>
<feature type="domain" description="Peptidase S1" evidence="7">
    <location>
        <begin position="1"/>
        <end position="112"/>
    </location>
</feature>
<keyword evidence="2" id="KW-0964">Secreted</keyword>
<dbReference type="PROSITE" id="PS00135">
    <property type="entry name" value="TRYPSIN_SER"/>
    <property type="match status" value="1"/>
</dbReference>
<keyword evidence="5" id="KW-0325">Glycoprotein</keyword>
<comment type="subcellular location">
    <subcellularLocation>
        <location evidence="1">Secreted</location>
    </subcellularLocation>
</comment>
<dbReference type="InterPro" id="IPR051487">
    <property type="entry name" value="Ser/Thr_Proteases_Immune/Dev"/>
</dbReference>
<dbReference type="AlphaFoldDB" id="A0AAV2QSX5"/>